<name>A0A1E7FXJ8_9STRA</name>
<reference evidence="3 4" key="1">
    <citation type="submission" date="2016-09" db="EMBL/GenBank/DDBJ databases">
        <title>Extensive genetic diversity and differential bi-allelic expression allows diatom success in the polar Southern Ocean.</title>
        <authorList>
            <consortium name="DOE Joint Genome Institute"/>
            <person name="Mock T."/>
            <person name="Otillar R.P."/>
            <person name="Strauss J."/>
            <person name="Dupont C."/>
            <person name="Frickenhaus S."/>
            <person name="Maumus F."/>
            <person name="Mcmullan M."/>
            <person name="Sanges R."/>
            <person name="Schmutz J."/>
            <person name="Toseland A."/>
            <person name="Valas R."/>
            <person name="Veluchamy A."/>
            <person name="Ward B.J."/>
            <person name="Allen A."/>
            <person name="Barry K."/>
            <person name="Falciatore A."/>
            <person name="Ferrante M."/>
            <person name="Fortunato A.E."/>
            <person name="Gloeckner G."/>
            <person name="Gruber A."/>
            <person name="Hipkin R."/>
            <person name="Janech M."/>
            <person name="Kroth P."/>
            <person name="Leese F."/>
            <person name="Lindquist E."/>
            <person name="Lyon B.R."/>
            <person name="Martin J."/>
            <person name="Mayer C."/>
            <person name="Parker M."/>
            <person name="Quesneville H."/>
            <person name="Raymond J."/>
            <person name="Uhlig C."/>
            <person name="Valentin K.U."/>
            <person name="Worden A.Z."/>
            <person name="Armbrust E.V."/>
            <person name="Bowler C."/>
            <person name="Green B."/>
            <person name="Moulton V."/>
            <person name="Van Oosterhout C."/>
            <person name="Grigoriev I."/>
        </authorList>
    </citation>
    <scope>NUCLEOTIDE SEQUENCE [LARGE SCALE GENOMIC DNA]</scope>
    <source>
        <strain evidence="3 4">CCMP1102</strain>
    </source>
</reference>
<sequence length="141" mass="16026">MSLRPIAKIPSVAPTNGNGSGKDDDDDDDPSLKKKPSTLDIVKRGTIWLFRTLHGEFCLALGCISIDSRRGVRKTLAMIMNGLGFVYSVGVELLFTSRIQYKNQWLPLVEELNLFLQTSGISVELERGLFNYRFRRYRTRL</sequence>
<proteinExistence type="predicted"/>
<keyword evidence="4" id="KW-1185">Reference proteome</keyword>
<accession>A0A1E7FXJ8</accession>
<evidence type="ECO:0000256" key="2">
    <source>
        <dbReference type="SAM" id="Phobius"/>
    </source>
</evidence>
<dbReference type="AlphaFoldDB" id="A0A1E7FXJ8"/>
<feature type="transmembrane region" description="Helical" evidence="2">
    <location>
        <begin position="76"/>
        <end position="95"/>
    </location>
</feature>
<gene>
    <name evidence="3" type="ORF">FRACYDRAFT_233020</name>
</gene>
<keyword evidence="2" id="KW-0812">Transmembrane</keyword>
<keyword evidence="2" id="KW-1133">Transmembrane helix</keyword>
<dbReference type="Proteomes" id="UP000095751">
    <property type="component" value="Unassembled WGS sequence"/>
</dbReference>
<organism evidence="3 4">
    <name type="scientific">Fragilariopsis cylindrus CCMP1102</name>
    <dbReference type="NCBI Taxonomy" id="635003"/>
    <lineage>
        <taxon>Eukaryota</taxon>
        <taxon>Sar</taxon>
        <taxon>Stramenopiles</taxon>
        <taxon>Ochrophyta</taxon>
        <taxon>Bacillariophyta</taxon>
        <taxon>Bacillariophyceae</taxon>
        <taxon>Bacillariophycidae</taxon>
        <taxon>Bacillariales</taxon>
        <taxon>Bacillariaceae</taxon>
        <taxon>Fragilariopsis</taxon>
    </lineage>
</organism>
<evidence type="ECO:0000256" key="1">
    <source>
        <dbReference type="SAM" id="MobiDB-lite"/>
    </source>
</evidence>
<dbReference type="InParanoid" id="A0A1E7FXJ8"/>
<evidence type="ECO:0000313" key="4">
    <source>
        <dbReference type="Proteomes" id="UP000095751"/>
    </source>
</evidence>
<feature type="region of interest" description="Disordered" evidence="1">
    <location>
        <begin position="1"/>
        <end position="35"/>
    </location>
</feature>
<dbReference type="EMBL" id="KV784353">
    <property type="protein sequence ID" value="OEU22856.1"/>
    <property type="molecule type" value="Genomic_DNA"/>
</dbReference>
<protein>
    <submittedName>
        <fullName evidence="3">Uncharacterized protein</fullName>
    </submittedName>
</protein>
<keyword evidence="2" id="KW-0472">Membrane</keyword>
<evidence type="ECO:0000313" key="3">
    <source>
        <dbReference type="EMBL" id="OEU22856.1"/>
    </source>
</evidence>
<dbReference type="KEGG" id="fcy:FRACYDRAFT_233020"/>